<dbReference type="PANTHER" id="PTHR11972">
    <property type="entry name" value="NADPH OXIDASE"/>
    <property type="match status" value="1"/>
</dbReference>
<evidence type="ECO:0000256" key="7">
    <source>
        <dbReference type="ARBA" id="ARBA00023136"/>
    </source>
</evidence>
<dbReference type="InterPro" id="IPR039261">
    <property type="entry name" value="FNR_nucleotide-bd"/>
</dbReference>
<keyword evidence="5" id="KW-0560">Oxidoreductase</keyword>
<name>A0A8S0WYE9_CYCAE</name>
<dbReference type="InterPro" id="IPR000778">
    <property type="entry name" value="Cyt_b245_heavy_chain"/>
</dbReference>
<sequence>MLQSTLNLLRSFGRAGEAWVQREFQPRRLLFNVLFYGSHLFFFAYGWYSQATSKKLVGLNIILHYSVWVSRGAGLVLAYDGGLILVPMLRNILRVIRPSLGWLMPPDENIWFHKQVAYSMAFWAMVHTTGHYVNFINVEISQARKETAHDIHFKQPGGITGHFMLLIMLLMYTTAHHKIRKQCFEAFWYTHHLAFFFMLGLYTHATGCFVRDTVEPDFIPSFPFYSTEHCLGYMSWRFTIWPGLLYFGERIWREIRARRATRLSKVLVHPSGAMELRITKPSFKYTAGQWLFLQVPELSSFQWHPFTITSAPDDPYVSVHIRQAGDFTQQLGERLGVGPSVVAAMTKAAMKGSEKDGNNALGPRGEFVEIDPSVSNLTLPKVRIDGPYGAPAEDVFKNEVAILVGAGIGVTPFASILKHIWYSQRKCKLGSLRRVEFFWICRDAPSFGWFQSLLWAIESSQADPNFLRIHVYLTQKITEDIMWNIAVNDAGAEYDPLTLLRSRTTFGRPDWKTIYTKMRLAIEAGQYLPGATSQLRTKVGTYFCGPGPLAKAIKDACDENTCAKIEFSFAKEHF</sequence>
<evidence type="ECO:0000256" key="6">
    <source>
        <dbReference type="ARBA" id="ARBA00023065"/>
    </source>
</evidence>
<dbReference type="AlphaFoldDB" id="A0A8S0WYE9"/>
<evidence type="ECO:0000259" key="9">
    <source>
        <dbReference type="PROSITE" id="PS51384"/>
    </source>
</evidence>
<dbReference type="InterPro" id="IPR013112">
    <property type="entry name" value="FAD-bd_8"/>
</dbReference>
<dbReference type="InterPro" id="IPR017938">
    <property type="entry name" value="Riboflavin_synthase-like_b-brl"/>
</dbReference>
<dbReference type="PANTHER" id="PTHR11972:SF39">
    <property type="entry name" value="FAD-BINDING FR-TYPE DOMAIN-CONTAINING PROTEIN"/>
    <property type="match status" value="1"/>
</dbReference>
<gene>
    <name evidence="10" type="ORF">AAE3_LOCUS4475</name>
</gene>
<keyword evidence="7 8" id="KW-0472">Membrane</keyword>
<evidence type="ECO:0000256" key="4">
    <source>
        <dbReference type="ARBA" id="ARBA00022989"/>
    </source>
</evidence>
<evidence type="ECO:0000256" key="1">
    <source>
        <dbReference type="ARBA" id="ARBA00004141"/>
    </source>
</evidence>
<evidence type="ECO:0000256" key="8">
    <source>
        <dbReference type="SAM" id="Phobius"/>
    </source>
</evidence>
<feature type="transmembrane region" description="Helical" evidence="8">
    <location>
        <begin position="156"/>
        <end position="174"/>
    </location>
</feature>
<feature type="domain" description="FAD-binding FR-type" evidence="9">
    <location>
        <begin position="250"/>
        <end position="394"/>
    </location>
</feature>
<dbReference type="EMBL" id="CACVBS010000035">
    <property type="protein sequence ID" value="CAA7261958.1"/>
    <property type="molecule type" value="Genomic_DNA"/>
</dbReference>
<evidence type="ECO:0000256" key="3">
    <source>
        <dbReference type="ARBA" id="ARBA00022982"/>
    </source>
</evidence>
<evidence type="ECO:0000256" key="5">
    <source>
        <dbReference type="ARBA" id="ARBA00023002"/>
    </source>
</evidence>
<dbReference type="Proteomes" id="UP000467700">
    <property type="component" value="Unassembled WGS sequence"/>
</dbReference>
<dbReference type="InterPro" id="IPR013130">
    <property type="entry name" value="Fe3_Rdtase_TM_dom"/>
</dbReference>
<dbReference type="Pfam" id="PF08022">
    <property type="entry name" value="FAD_binding_8"/>
    <property type="match status" value="1"/>
</dbReference>
<dbReference type="SFLD" id="SFLDG01169">
    <property type="entry name" value="NADPH_oxidase_subgroup_(NOX)"/>
    <property type="match status" value="1"/>
</dbReference>
<reference evidence="10 11" key="1">
    <citation type="submission" date="2020-01" db="EMBL/GenBank/DDBJ databases">
        <authorList>
            <person name="Gupta K D."/>
        </authorList>
    </citation>
    <scope>NUCLEOTIDE SEQUENCE [LARGE SCALE GENOMIC DNA]</scope>
</reference>
<dbReference type="OrthoDB" id="167398at2759"/>
<feature type="transmembrane region" description="Helical" evidence="8">
    <location>
        <begin position="29"/>
        <end position="48"/>
    </location>
</feature>
<dbReference type="Gene3D" id="2.40.30.10">
    <property type="entry name" value="Translation factors"/>
    <property type="match status" value="1"/>
</dbReference>
<protein>
    <recommendedName>
        <fullName evidence="9">FAD-binding FR-type domain-containing protein</fullName>
    </recommendedName>
</protein>
<comment type="caution">
    <text evidence="10">The sequence shown here is derived from an EMBL/GenBank/DDBJ whole genome shotgun (WGS) entry which is preliminary data.</text>
</comment>
<dbReference type="GO" id="GO:0006952">
    <property type="term" value="P:defense response"/>
    <property type="evidence" value="ECO:0007669"/>
    <property type="project" value="TreeGrafter"/>
</dbReference>
<evidence type="ECO:0000256" key="2">
    <source>
        <dbReference type="ARBA" id="ARBA00022692"/>
    </source>
</evidence>
<feature type="transmembrane region" description="Helical" evidence="8">
    <location>
        <begin position="186"/>
        <end position="205"/>
    </location>
</feature>
<dbReference type="CDD" id="cd06186">
    <property type="entry name" value="NOX_Duox_like_FAD_NADP"/>
    <property type="match status" value="1"/>
</dbReference>
<dbReference type="SFLD" id="SFLDS00052">
    <property type="entry name" value="Ferric_Reductase_Domain"/>
    <property type="match status" value="1"/>
</dbReference>
<dbReference type="InterPro" id="IPR013121">
    <property type="entry name" value="Fe_red_NAD-bd_6"/>
</dbReference>
<keyword evidence="4 8" id="KW-1133">Transmembrane helix</keyword>
<dbReference type="InterPro" id="IPR050369">
    <property type="entry name" value="RBOH/FRE"/>
</dbReference>
<keyword evidence="11" id="KW-1185">Reference proteome</keyword>
<feature type="transmembrane region" description="Helical" evidence="8">
    <location>
        <begin position="68"/>
        <end position="89"/>
    </location>
</feature>
<dbReference type="GO" id="GO:0006811">
    <property type="term" value="P:monoatomic ion transport"/>
    <property type="evidence" value="ECO:0007669"/>
    <property type="project" value="UniProtKB-KW"/>
</dbReference>
<dbReference type="PRINTS" id="PR00466">
    <property type="entry name" value="GP91PHOX"/>
</dbReference>
<evidence type="ECO:0000313" key="11">
    <source>
        <dbReference type="Proteomes" id="UP000467700"/>
    </source>
</evidence>
<accession>A0A8S0WYE9</accession>
<feature type="transmembrane region" description="Helical" evidence="8">
    <location>
        <begin position="116"/>
        <end position="136"/>
    </location>
</feature>
<dbReference type="Pfam" id="PF01794">
    <property type="entry name" value="Ferric_reduct"/>
    <property type="match status" value="1"/>
</dbReference>
<proteinExistence type="predicted"/>
<comment type="subcellular location">
    <subcellularLocation>
        <location evidence="1">Membrane</location>
        <topology evidence="1">Multi-pass membrane protein</topology>
    </subcellularLocation>
</comment>
<dbReference type="GO" id="GO:0043020">
    <property type="term" value="C:NADPH oxidase complex"/>
    <property type="evidence" value="ECO:0007669"/>
    <property type="project" value="TreeGrafter"/>
</dbReference>
<evidence type="ECO:0000313" key="10">
    <source>
        <dbReference type="EMBL" id="CAA7261958.1"/>
    </source>
</evidence>
<keyword evidence="6" id="KW-0406">Ion transport</keyword>
<dbReference type="InterPro" id="IPR017927">
    <property type="entry name" value="FAD-bd_FR_type"/>
</dbReference>
<dbReference type="Pfam" id="PF08030">
    <property type="entry name" value="NAD_binding_6"/>
    <property type="match status" value="1"/>
</dbReference>
<dbReference type="GO" id="GO:0016175">
    <property type="term" value="F:superoxide-generating NAD(P)H oxidase activity"/>
    <property type="evidence" value="ECO:0007669"/>
    <property type="project" value="TreeGrafter"/>
</dbReference>
<keyword evidence="2 8" id="KW-0812">Transmembrane</keyword>
<dbReference type="GO" id="GO:0042554">
    <property type="term" value="P:superoxide anion generation"/>
    <property type="evidence" value="ECO:0007669"/>
    <property type="project" value="TreeGrafter"/>
</dbReference>
<organism evidence="10 11">
    <name type="scientific">Cyclocybe aegerita</name>
    <name type="common">Black poplar mushroom</name>
    <name type="synonym">Agrocybe aegerita</name>
    <dbReference type="NCBI Taxonomy" id="1973307"/>
    <lineage>
        <taxon>Eukaryota</taxon>
        <taxon>Fungi</taxon>
        <taxon>Dikarya</taxon>
        <taxon>Basidiomycota</taxon>
        <taxon>Agaricomycotina</taxon>
        <taxon>Agaricomycetes</taxon>
        <taxon>Agaricomycetidae</taxon>
        <taxon>Agaricales</taxon>
        <taxon>Agaricineae</taxon>
        <taxon>Bolbitiaceae</taxon>
        <taxon>Cyclocybe</taxon>
    </lineage>
</organism>
<dbReference type="SUPFAM" id="SSF52343">
    <property type="entry name" value="Ferredoxin reductase-like, C-terminal NADP-linked domain"/>
    <property type="match status" value="1"/>
</dbReference>
<dbReference type="SUPFAM" id="SSF63380">
    <property type="entry name" value="Riboflavin synthase domain-like"/>
    <property type="match status" value="1"/>
</dbReference>
<dbReference type="PROSITE" id="PS51384">
    <property type="entry name" value="FAD_FR"/>
    <property type="match status" value="1"/>
</dbReference>
<keyword evidence="3" id="KW-0249">Electron transport</keyword>
<keyword evidence="6" id="KW-0813">Transport</keyword>
<dbReference type="Gene3D" id="3.40.50.80">
    <property type="entry name" value="Nucleotide-binding domain of ferredoxin-NADP reductase (FNR) module"/>
    <property type="match status" value="1"/>
</dbReference>